<protein>
    <submittedName>
        <fullName evidence="3">Rhodanese</fullName>
    </submittedName>
</protein>
<dbReference type="PROSITE" id="PS50042">
    <property type="entry name" value="CNMP_BINDING_3"/>
    <property type="match status" value="1"/>
</dbReference>
<dbReference type="GO" id="GO:0005952">
    <property type="term" value="C:cAMP-dependent protein kinase complex"/>
    <property type="evidence" value="ECO:0007669"/>
    <property type="project" value="InterPro"/>
</dbReference>
<evidence type="ECO:0000259" key="2">
    <source>
        <dbReference type="PROSITE" id="PS50206"/>
    </source>
</evidence>
<evidence type="ECO:0000259" key="1">
    <source>
        <dbReference type="PROSITE" id="PS50042"/>
    </source>
</evidence>
<proteinExistence type="predicted"/>
<dbReference type="PANTHER" id="PTHR11635:SF152">
    <property type="entry name" value="CAMP-DEPENDENT PROTEIN KINASE TYPE I REGULATORY SUBUNIT-RELATED"/>
    <property type="match status" value="1"/>
</dbReference>
<dbReference type="Gene3D" id="2.60.120.10">
    <property type="entry name" value="Jelly Rolls"/>
    <property type="match status" value="1"/>
</dbReference>
<dbReference type="SUPFAM" id="SSF51206">
    <property type="entry name" value="cAMP-binding domain-like"/>
    <property type="match status" value="1"/>
</dbReference>
<dbReference type="Proteomes" id="UP000252357">
    <property type="component" value="Unassembled WGS sequence"/>
</dbReference>
<evidence type="ECO:0000313" key="3">
    <source>
        <dbReference type="EMBL" id="RCS57531.1"/>
    </source>
</evidence>
<sequence length="369" mass="41129">MSQNTAGPANHVSLSLPEVGLDSRFLMEFEPLNKLSSPRLKELARFCFSETISAGNDPFRLHKDGQQSTFLLKGELQVWLADGSQEILRAGEGRSRHPLDRTSNVKRALALSDIEVVRVDDDLLDLLMTWDMLNPSHTIPAEGNATPAPAHLQSGIFTVPQLQQSGIFATLPSANIDRLLQKFESIEVAKGEAVIRQGDIGDYYYVIERGRAQVTRYIGNTQIQLAELGPGDAFGEEALVSGARRNATVSMLSDTVLHRLNKTDFNELLRAPLLNEVNYPAAQQLVQDGACWLDVRFPSEYQFDRLPDAKNMPLGELRHVFHALDPKQTYIVYCQSGRRSAAAAFLLTQRGFRAYVLKGGLWEMHALQR</sequence>
<evidence type="ECO:0000313" key="4">
    <source>
        <dbReference type="Proteomes" id="UP000252357"/>
    </source>
</evidence>
<dbReference type="PRINTS" id="PR00103">
    <property type="entry name" value="CAMPKINASE"/>
</dbReference>
<dbReference type="EMBL" id="QPGB01000003">
    <property type="protein sequence ID" value="RCS57531.1"/>
    <property type="molecule type" value="Genomic_DNA"/>
</dbReference>
<dbReference type="Gene3D" id="3.40.250.10">
    <property type="entry name" value="Rhodanese-like domain"/>
    <property type="match status" value="1"/>
</dbReference>
<dbReference type="SMART" id="SM00450">
    <property type="entry name" value="RHOD"/>
    <property type="match status" value="1"/>
</dbReference>
<name>A0A368L257_9BURK</name>
<dbReference type="InterPro" id="IPR001763">
    <property type="entry name" value="Rhodanese-like_dom"/>
</dbReference>
<dbReference type="CDD" id="cd00038">
    <property type="entry name" value="CAP_ED"/>
    <property type="match status" value="1"/>
</dbReference>
<dbReference type="PROSITE" id="PS50206">
    <property type="entry name" value="RHODANESE_3"/>
    <property type="match status" value="1"/>
</dbReference>
<dbReference type="AlphaFoldDB" id="A0A368L257"/>
<comment type="caution">
    <text evidence="3">The sequence shown here is derived from an EMBL/GenBank/DDBJ whole genome shotgun (WGS) entry which is preliminary data.</text>
</comment>
<dbReference type="RefSeq" id="WP_114403013.1">
    <property type="nucleotide sequence ID" value="NZ_QPGB01000003.1"/>
</dbReference>
<feature type="domain" description="Cyclic nucleotide-binding" evidence="1">
    <location>
        <begin position="167"/>
        <end position="269"/>
    </location>
</feature>
<feature type="domain" description="Rhodanese" evidence="2">
    <location>
        <begin position="286"/>
        <end position="369"/>
    </location>
</feature>
<accession>A0A368L257</accession>
<dbReference type="InterPro" id="IPR018488">
    <property type="entry name" value="cNMP-bd_CS"/>
</dbReference>
<reference evidence="3 4" key="1">
    <citation type="journal article" date="2018" name="Int. J. Syst. Evol. Microbiol.">
        <title>Parvibium lacunae gen. nov., sp. nov., a new member of the family Alcaligenaceae isolated from a freshwater pond.</title>
        <authorList>
            <person name="Chen W.M."/>
            <person name="Xie P.B."/>
            <person name="Hsu M.Y."/>
            <person name="Sheu S.Y."/>
        </authorList>
    </citation>
    <scope>NUCLEOTIDE SEQUENCE [LARGE SCALE GENOMIC DNA]</scope>
    <source>
        <strain evidence="3 4">KMB9</strain>
    </source>
</reference>
<dbReference type="InterPro" id="IPR018490">
    <property type="entry name" value="cNMP-bd_dom_sf"/>
</dbReference>
<dbReference type="Pfam" id="PF00027">
    <property type="entry name" value="cNMP_binding"/>
    <property type="match status" value="1"/>
</dbReference>
<dbReference type="InterPro" id="IPR014710">
    <property type="entry name" value="RmlC-like_jellyroll"/>
</dbReference>
<keyword evidence="4" id="KW-1185">Reference proteome</keyword>
<dbReference type="InterPro" id="IPR000595">
    <property type="entry name" value="cNMP-bd_dom"/>
</dbReference>
<gene>
    <name evidence="3" type="ORF">DU000_08785</name>
</gene>
<dbReference type="PROSITE" id="PS00888">
    <property type="entry name" value="CNMP_BINDING_1"/>
    <property type="match status" value="1"/>
</dbReference>
<dbReference type="SUPFAM" id="SSF52821">
    <property type="entry name" value="Rhodanese/Cell cycle control phosphatase"/>
    <property type="match status" value="1"/>
</dbReference>
<dbReference type="OrthoDB" id="1445766at2"/>
<dbReference type="InterPro" id="IPR036873">
    <property type="entry name" value="Rhodanese-like_dom_sf"/>
</dbReference>
<dbReference type="GO" id="GO:0005829">
    <property type="term" value="C:cytosol"/>
    <property type="evidence" value="ECO:0007669"/>
    <property type="project" value="TreeGrafter"/>
</dbReference>
<dbReference type="PANTHER" id="PTHR11635">
    <property type="entry name" value="CAMP-DEPENDENT PROTEIN KINASE REGULATORY CHAIN"/>
    <property type="match status" value="1"/>
</dbReference>
<dbReference type="SMART" id="SM00100">
    <property type="entry name" value="cNMP"/>
    <property type="match status" value="1"/>
</dbReference>
<dbReference type="CDD" id="cd00158">
    <property type="entry name" value="RHOD"/>
    <property type="match status" value="1"/>
</dbReference>
<dbReference type="Pfam" id="PF00581">
    <property type="entry name" value="Rhodanese"/>
    <property type="match status" value="1"/>
</dbReference>
<dbReference type="InterPro" id="IPR050503">
    <property type="entry name" value="cAMP-dep_PK_reg_su-like"/>
</dbReference>
<organism evidence="3 4">
    <name type="scientific">Parvibium lacunae</name>
    <dbReference type="NCBI Taxonomy" id="1888893"/>
    <lineage>
        <taxon>Bacteria</taxon>
        <taxon>Pseudomonadati</taxon>
        <taxon>Pseudomonadota</taxon>
        <taxon>Betaproteobacteria</taxon>
        <taxon>Burkholderiales</taxon>
        <taxon>Alcaligenaceae</taxon>
        <taxon>Parvibium</taxon>
    </lineage>
</organism>